<evidence type="ECO:0000256" key="5">
    <source>
        <dbReference type="ARBA" id="ARBA00022833"/>
    </source>
</evidence>
<feature type="domain" description="C2H2-type" evidence="10">
    <location>
        <begin position="306"/>
        <end position="334"/>
    </location>
</feature>
<reference evidence="11 12" key="1">
    <citation type="submission" date="2023-11" db="EMBL/GenBank/DDBJ databases">
        <title>Halocaridina rubra genome assembly.</title>
        <authorList>
            <person name="Smith C."/>
        </authorList>
    </citation>
    <scope>NUCLEOTIDE SEQUENCE [LARGE SCALE GENOMIC DNA]</scope>
    <source>
        <strain evidence="11">EP-1</strain>
        <tissue evidence="11">Whole</tissue>
    </source>
</reference>
<evidence type="ECO:0000256" key="3">
    <source>
        <dbReference type="ARBA" id="ARBA00022737"/>
    </source>
</evidence>
<proteinExistence type="predicted"/>
<name>A0AAN8WN49_HALRR</name>
<keyword evidence="7" id="KW-0539">Nucleus</keyword>
<feature type="domain" description="C2H2-type" evidence="10">
    <location>
        <begin position="245"/>
        <end position="273"/>
    </location>
</feature>
<dbReference type="Pfam" id="PF13912">
    <property type="entry name" value="zf-C2H2_6"/>
    <property type="match status" value="3"/>
</dbReference>
<feature type="domain" description="C2H2-type" evidence="10">
    <location>
        <begin position="161"/>
        <end position="188"/>
    </location>
</feature>
<keyword evidence="6" id="KW-0238">DNA-binding</keyword>
<feature type="domain" description="C2H2-type" evidence="10">
    <location>
        <begin position="99"/>
        <end position="127"/>
    </location>
</feature>
<dbReference type="AlphaFoldDB" id="A0AAN8WN49"/>
<feature type="domain" description="C2H2-type" evidence="10">
    <location>
        <begin position="456"/>
        <end position="484"/>
    </location>
</feature>
<feature type="domain" description="C2H2-type" evidence="10">
    <location>
        <begin position="189"/>
        <end position="216"/>
    </location>
</feature>
<dbReference type="PROSITE" id="PS50157">
    <property type="entry name" value="ZINC_FINGER_C2H2_2"/>
    <property type="match status" value="10"/>
</dbReference>
<keyword evidence="4 8" id="KW-0863">Zinc-finger</keyword>
<dbReference type="SMART" id="SM00355">
    <property type="entry name" value="ZnF_C2H2"/>
    <property type="match status" value="11"/>
</dbReference>
<keyword evidence="12" id="KW-1185">Reference proteome</keyword>
<comment type="caution">
    <text evidence="11">The sequence shown here is derived from an EMBL/GenBank/DDBJ whole genome shotgun (WGS) entry which is preliminary data.</text>
</comment>
<feature type="domain" description="C2H2-type" evidence="10">
    <location>
        <begin position="132"/>
        <end position="160"/>
    </location>
</feature>
<keyword evidence="5" id="KW-0862">Zinc</keyword>
<evidence type="ECO:0000256" key="1">
    <source>
        <dbReference type="ARBA" id="ARBA00004123"/>
    </source>
</evidence>
<dbReference type="Gene3D" id="3.30.160.60">
    <property type="entry name" value="Classic Zinc Finger"/>
    <property type="match status" value="6"/>
</dbReference>
<feature type="domain" description="C2H2-type" evidence="10">
    <location>
        <begin position="569"/>
        <end position="592"/>
    </location>
</feature>
<dbReference type="Pfam" id="PF12874">
    <property type="entry name" value="zf-met"/>
    <property type="match status" value="1"/>
</dbReference>
<evidence type="ECO:0000256" key="9">
    <source>
        <dbReference type="SAM" id="MobiDB-lite"/>
    </source>
</evidence>
<dbReference type="InterPro" id="IPR036236">
    <property type="entry name" value="Znf_C2H2_sf"/>
</dbReference>
<gene>
    <name evidence="11" type="ORF">SK128_004561</name>
</gene>
<dbReference type="PROSITE" id="PS00028">
    <property type="entry name" value="ZINC_FINGER_C2H2_1"/>
    <property type="match status" value="8"/>
</dbReference>
<feature type="domain" description="C2H2-type" evidence="10">
    <location>
        <begin position="274"/>
        <end position="296"/>
    </location>
</feature>
<sequence>MSVDGYRYFLSITVQYLSYNALRVVGDEHCNGFRNVISDVPQEYFTDAGFEQGKSSFISSLKNKQHEDSVTSNASAKLMERSVRRRLSASDTRWVRQEHKCTECNRVFTTQRKHDQHFSHAHLGVPPWFGSHQCEDCGKTFTQKVSLNVHRMFKHGAPRRYQCTKCTYKGPTKEYLKRHMKVHTGERQYVCKECGKGLKTAETYRNHLVLHTNEGKFKCNVCKKAFNHRGAFQDHLQSHQENRDYSCNYCRASFKAYNQVTRHIRAVHLNDKRFVCDICGMQHMTGSNLNSHMKNHDNMLSSPYSYQCTGCEAKFRGFQGLTMHMRVVHDTSATNCTNEESKEQIISTPHPTRRPSKYHYSRVSKAMASEELSEDDKSSSQVVADNESFVVCENKAEWKDKKDVFMISCNNEEERVIHLNDKRFVCDICGMQHMTFSNLNSHVKKHDDMLSSPYSYQCTGCEAKFRGFQGLTAHMRVVHDTSATDCTNEESKEQIISTSHPTRRPTKYHYSHVSKAMTSEELSDDKSASQVLADNENFVVCENKVEWKDRKDEFMMSCNNEEERVIHLFTCPKCSSMFTSETLLQEHMADIHQIIMFEIIPVP</sequence>
<dbReference type="GO" id="GO:0003700">
    <property type="term" value="F:DNA-binding transcription factor activity"/>
    <property type="evidence" value="ECO:0007669"/>
    <property type="project" value="TreeGrafter"/>
</dbReference>
<dbReference type="Proteomes" id="UP001381693">
    <property type="component" value="Unassembled WGS sequence"/>
</dbReference>
<comment type="subcellular location">
    <subcellularLocation>
        <location evidence="1">Nucleus</location>
    </subcellularLocation>
</comment>
<organism evidence="11 12">
    <name type="scientific">Halocaridina rubra</name>
    <name type="common">Hawaiian red shrimp</name>
    <dbReference type="NCBI Taxonomy" id="373956"/>
    <lineage>
        <taxon>Eukaryota</taxon>
        <taxon>Metazoa</taxon>
        <taxon>Ecdysozoa</taxon>
        <taxon>Arthropoda</taxon>
        <taxon>Crustacea</taxon>
        <taxon>Multicrustacea</taxon>
        <taxon>Malacostraca</taxon>
        <taxon>Eumalacostraca</taxon>
        <taxon>Eucarida</taxon>
        <taxon>Decapoda</taxon>
        <taxon>Pleocyemata</taxon>
        <taxon>Caridea</taxon>
        <taxon>Atyoidea</taxon>
        <taxon>Atyidae</taxon>
        <taxon>Halocaridina</taxon>
    </lineage>
</organism>
<evidence type="ECO:0000256" key="8">
    <source>
        <dbReference type="PROSITE-ProRule" id="PRU00042"/>
    </source>
</evidence>
<evidence type="ECO:0000313" key="12">
    <source>
        <dbReference type="Proteomes" id="UP001381693"/>
    </source>
</evidence>
<dbReference type="InterPro" id="IPR013087">
    <property type="entry name" value="Znf_C2H2_type"/>
</dbReference>
<feature type="region of interest" description="Disordered" evidence="9">
    <location>
        <begin position="338"/>
        <end position="359"/>
    </location>
</feature>
<keyword evidence="3" id="KW-0677">Repeat</keyword>
<protein>
    <recommendedName>
        <fullName evidence="10">C2H2-type domain-containing protein</fullName>
    </recommendedName>
</protein>
<evidence type="ECO:0000256" key="6">
    <source>
        <dbReference type="ARBA" id="ARBA00023125"/>
    </source>
</evidence>
<dbReference type="GO" id="GO:0000978">
    <property type="term" value="F:RNA polymerase II cis-regulatory region sequence-specific DNA binding"/>
    <property type="evidence" value="ECO:0007669"/>
    <property type="project" value="TreeGrafter"/>
</dbReference>
<keyword evidence="2" id="KW-0479">Metal-binding</keyword>
<evidence type="ECO:0000256" key="2">
    <source>
        <dbReference type="ARBA" id="ARBA00022723"/>
    </source>
</evidence>
<dbReference type="PANTHER" id="PTHR24390">
    <property type="entry name" value="ZINC FINGER PROTEIN"/>
    <property type="match status" value="1"/>
</dbReference>
<dbReference type="SUPFAM" id="SSF57667">
    <property type="entry name" value="beta-beta-alpha zinc fingers"/>
    <property type="match status" value="5"/>
</dbReference>
<dbReference type="EMBL" id="JAXCGZ010017028">
    <property type="protein sequence ID" value="KAK7069091.1"/>
    <property type="molecule type" value="Genomic_DNA"/>
</dbReference>
<feature type="compositionally biased region" description="Polar residues" evidence="9">
    <location>
        <begin position="338"/>
        <end position="350"/>
    </location>
</feature>
<dbReference type="GO" id="GO:0006357">
    <property type="term" value="P:regulation of transcription by RNA polymerase II"/>
    <property type="evidence" value="ECO:0007669"/>
    <property type="project" value="TreeGrafter"/>
</dbReference>
<accession>A0AAN8WN49</accession>
<dbReference type="Pfam" id="PF00096">
    <property type="entry name" value="zf-C2H2"/>
    <property type="match status" value="5"/>
</dbReference>
<evidence type="ECO:0000313" key="11">
    <source>
        <dbReference type="EMBL" id="KAK7069091.1"/>
    </source>
</evidence>
<evidence type="ECO:0000256" key="7">
    <source>
        <dbReference type="ARBA" id="ARBA00023242"/>
    </source>
</evidence>
<dbReference type="GO" id="GO:0008270">
    <property type="term" value="F:zinc ion binding"/>
    <property type="evidence" value="ECO:0007669"/>
    <property type="project" value="UniProtKB-KW"/>
</dbReference>
<evidence type="ECO:0000256" key="4">
    <source>
        <dbReference type="ARBA" id="ARBA00022771"/>
    </source>
</evidence>
<feature type="domain" description="C2H2-type" evidence="10">
    <location>
        <begin position="217"/>
        <end position="244"/>
    </location>
</feature>
<dbReference type="PANTHER" id="PTHR24390:SF159">
    <property type="entry name" value="GROWTH FACTOR INDEPENDENT 1 TRANSCRIPTIONAL REPRESSOR"/>
    <property type="match status" value="1"/>
</dbReference>
<dbReference type="GO" id="GO:0005634">
    <property type="term" value="C:nucleus"/>
    <property type="evidence" value="ECO:0007669"/>
    <property type="project" value="UniProtKB-SubCell"/>
</dbReference>
<dbReference type="FunFam" id="3.30.160.60:FF:000100">
    <property type="entry name" value="Zinc finger 45-like"/>
    <property type="match status" value="1"/>
</dbReference>
<evidence type="ECO:0000259" key="10">
    <source>
        <dbReference type="PROSITE" id="PS50157"/>
    </source>
</evidence>